<keyword evidence="1" id="KW-1133">Transmembrane helix</keyword>
<feature type="transmembrane region" description="Helical" evidence="1">
    <location>
        <begin position="44"/>
        <end position="63"/>
    </location>
</feature>
<gene>
    <name evidence="3" type="ORF">RNA01_34470</name>
</gene>
<dbReference type="Pfam" id="PF14358">
    <property type="entry name" value="DUF4405"/>
    <property type="match status" value="1"/>
</dbReference>
<dbReference type="InterPro" id="IPR025517">
    <property type="entry name" value="DUF4405"/>
</dbReference>
<dbReference type="EMBL" id="BJZP01000020">
    <property type="protein sequence ID" value="GEO86515.1"/>
    <property type="molecule type" value="Genomic_DNA"/>
</dbReference>
<evidence type="ECO:0000313" key="4">
    <source>
        <dbReference type="Proteomes" id="UP000321717"/>
    </source>
</evidence>
<evidence type="ECO:0000256" key="1">
    <source>
        <dbReference type="SAM" id="Phobius"/>
    </source>
</evidence>
<comment type="caution">
    <text evidence="3">The sequence shown here is derived from an EMBL/GenBank/DDBJ whole genome shotgun (WGS) entry which is preliminary data.</text>
</comment>
<feature type="transmembrane region" description="Helical" evidence="1">
    <location>
        <begin position="84"/>
        <end position="114"/>
    </location>
</feature>
<keyword evidence="1" id="KW-0812">Transmembrane</keyword>
<keyword evidence="4" id="KW-1185">Reference proteome</keyword>
<dbReference type="InterPro" id="IPR016174">
    <property type="entry name" value="Di-haem_cyt_TM"/>
</dbReference>
<protein>
    <recommendedName>
        <fullName evidence="2">Flavinylation-associated cytochrome domain-containing protein</fullName>
    </recommendedName>
</protein>
<proteinExistence type="predicted"/>
<dbReference type="GO" id="GO:0016020">
    <property type="term" value="C:membrane"/>
    <property type="evidence" value="ECO:0007669"/>
    <property type="project" value="InterPro"/>
</dbReference>
<keyword evidence="1" id="KW-0472">Membrane</keyword>
<feature type="transmembrane region" description="Helical" evidence="1">
    <location>
        <begin position="12"/>
        <end position="32"/>
    </location>
</feature>
<feature type="domain" description="Flavinylation-associated cytochrome" evidence="2">
    <location>
        <begin position="81"/>
        <end position="147"/>
    </location>
</feature>
<feature type="transmembrane region" description="Helical" evidence="1">
    <location>
        <begin position="126"/>
        <end position="144"/>
    </location>
</feature>
<organism evidence="3 4">
    <name type="scientific">Ciceribacter naphthalenivorans</name>
    <dbReference type="NCBI Taxonomy" id="1118451"/>
    <lineage>
        <taxon>Bacteria</taxon>
        <taxon>Pseudomonadati</taxon>
        <taxon>Pseudomonadota</taxon>
        <taxon>Alphaproteobacteria</taxon>
        <taxon>Hyphomicrobiales</taxon>
        <taxon>Rhizobiaceae</taxon>
        <taxon>Ciceribacter</taxon>
    </lineage>
</organism>
<dbReference type="GO" id="GO:0022904">
    <property type="term" value="P:respiratory electron transport chain"/>
    <property type="evidence" value="ECO:0007669"/>
    <property type="project" value="InterPro"/>
</dbReference>
<dbReference type="SUPFAM" id="SSF81342">
    <property type="entry name" value="Transmembrane di-heme cytochromes"/>
    <property type="match status" value="1"/>
</dbReference>
<dbReference type="AlphaFoldDB" id="A0A512HM42"/>
<evidence type="ECO:0000313" key="3">
    <source>
        <dbReference type="EMBL" id="GEO86515.1"/>
    </source>
</evidence>
<sequence length="159" mass="17741">MVRGDKLPVVRHASLLSLMFAVLLGTGVYIEFLAGWNWNAGEAVLLLHIVLGLVFAAMFLFWIGAHVRRGLPKSQRPLFTWLSWMLLATYALVVVTGVVMIIPSAMFFAGWSWFWRFETTHLLTLVHLWSALAATAGLIAHLYLRHWHKPASVTGGASS</sequence>
<accession>A0A512HM42</accession>
<reference evidence="3 4" key="1">
    <citation type="submission" date="2019-07" db="EMBL/GenBank/DDBJ databases">
        <title>Whole genome shotgun sequence of Rhizobium naphthalenivorans NBRC 107585.</title>
        <authorList>
            <person name="Hosoyama A."/>
            <person name="Uohara A."/>
            <person name="Ohji S."/>
            <person name="Ichikawa N."/>
        </authorList>
    </citation>
    <scope>NUCLEOTIDE SEQUENCE [LARGE SCALE GENOMIC DNA]</scope>
    <source>
        <strain evidence="3 4">NBRC 107585</strain>
    </source>
</reference>
<dbReference type="Proteomes" id="UP000321717">
    <property type="component" value="Unassembled WGS sequence"/>
</dbReference>
<name>A0A512HM42_9HYPH</name>
<evidence type="ECO:0000259" key="2">
    <source>
        <dbReference type="Pfam" id="PF14358"/>
    </source>
</evidence>